<dbReference type="InterPro" id="IPR029016">
    <property type="entry name" value="GAF-like_dom_sf"/>
</dbReference>
<evidence type="ECO:0000256" key="12">
    <source>
        <dbReference type="ARBA" id="ARBA00023136"/>
    </source>
</evidence>
<dbReference type="EMBL" id="SWBM01000001">
    <property type="protein sequence ID" value="TKC19386.1"/>
    <property type="molecule type" value="Genomic_DNA"/>
</dbReference>
<feature type="transmembrane region" description="Helical" evidence="16">
    <location>
        <begin position="7"/>
        <end position="29"/>
    </location>
</feature>
<dbReference type="GO" id="GO:0005886">
    <property type="term" value="C:plasma membrane"/>
    <property type="evidence" value="ECO:0007669"/>
    <property type="project" value="UniProtKB-SubCell"/>
</dbReference>
<proteinExistence type="inferred from homology"/>
<keyword evidence="5" id="KW-1003">Cell membrane</keyword>
<dbReference type="CDD" id="cd00082">
    <property type="entry name" value="HisKA"/>
    <property type="match status" value="1"/>
</dbReference>
<evidence type="ECO:0000313" key="21">
    <source>
        <dbReference type="Proteomes" id="UP000307756"/>
    </source>
</evidence>
<gene>
    <name evidence="20" type="ORF">FA727_07555</name>
</gene>
<keyword evidence="7" id="KW-0808">Transferase</keyword>
<dbReference type="InterPro" id="IPR005467">
    <property type="entry name" value="His_kinase_dom"/>
</dbReference>
<feature type="modified residue" description="4-aspartylphosphate" evidence="14">
    <location>
        <position position="826"/>
    </location>
</feature>
<evidence type="ECO:0000256" key="11">
    <source>
        <dbReference type="ARBA" id="ARBA00023012"/>
    </source>
</evidence>
<dbReference type="InterPro" id="IPR011006">
    <property type="entry name" value="CheY-like_superfamily"/>
</dbReference>
<dbReference type="Proteomes" id="UP000307756">
    <property type="component" value="Unassembled WGS sequence"/>
</dbReference>
<dbReference type="SUPFAM" id="SSF52172">
    <property type="entry name" value="CheY-like"/>
    <property type="match status" value="1"/>
</dbReference>
<dbReference type="InterPro" id="IPR003660">
    <property type="entry name" value="HAMP_dom"/>
</dbReference>
<name>A0A4U1DD76_9BACI</name>
<evidence type="ECO:0000259" key="17">
    <source>
        <dbReference type="PROSITE" id="PS50109"/>
    </source>
</evidence>
<dbReference type="EC" id="2.7.13.3" evidence="4"/>
<dbReference type="PRINTS" id="PR00344">
    <property type="entry name" value="BCTRLSENSOR"/>
</dbReference>
<evidence type="ECO:0000313" key="20">
    <source>
        <dbReference type="EMBL" id="TKC19386.1"/>
    </source>
</evidence>
<dbReference type="AlphaFoldDB" id="A0A4U1DD76"/>
<evidence type="ECO:0000256" key="8">
    <source>
        <dbReference type="ARBA" id="ARBA00022741"/>
    </source>
</evidence>
<dbReference type="Pfam" id="PF13185">
    <property type="entry name" value="GAF_2"/>
    <property type="match status" value="1"/>
</dbReference>
<dbReference type="PROSITE" id="PS50110">
    <property type="entry name" value="RESPONSE_REGULATORY"/>
    <property type="match status" value="1"/>
</dbReference>
<feature type="domain" description="Response regulatory" evidence="18">
    <location>
        <begin position="776"/>
        <end position="893"/>
    </location>
</feature>
<feature type="coiled-coil region" evidence="15">
    <location>
        <begin position="524"/>
        <end position="551"/>
    </location>
</feature>
<dbReference type="InterPro" id="IPR036890">
    <property type="entry name" value="HATPase_C_sf"/>
</dbReference>
<evidence type="ECO:0000256" key="4">
    <source>
        <dbReference type="ARBA" id="ARBA00012438"/>
    </source>
</evidence>
<dbReference type="Gene3D" id="1.10.287.130">
    <property type="match status" value="1"/>
</dbReference>
<dbReference type="SUPFAM" id="SSF55874">
    <property type="entry name" value="ATPase domain of HSP90 chaperone/DNA topoisomerase II/histidine kinase"/>
    <property type="match status" value="1"/>
</dbReference>
<evidence type="ECO:0000256" key="13">
    <source>
        <dbReference type="ARBA" id="ARBA00074306"/>
    </source>
</evidence>
<dbReference type="InterPro" id="IPR003018">
    <property type="entry name" value="GAF"/>
</dbReference>
<dbReference type="InterPro" id="IPR036097">
    <property type="entry name" value="HisK_dim/P_sf"/>
</dbReference>
<keyword evidence="16" id="KW-0812">Transmembrane</keyword>
<keyword evidence="16" id="KW-1133">Transmembrane helix</keyword>
<dbReference type="InterPro" id="IPR001789">
    <property type="entry name" value="Sig_transdc_resp-reg_receiver"/>
</dbReference>
<dbReference type="SMART" id="SM00065">
    <property type="entry name" value="GAF"/>
    <property type="match status" value="1"/>
</dbReference>
<dbReference type="GO" id="GO:0000155">
    <property type="term" value="F:phosphorelay sensor kinase activity"/>
    <property type="evidence" value="ECO:0007669"/>
    <property type="project" value="InterPro"/>
</dbReference>
<reference evidence="20 21" key="1">
    <citation type="journal article" date="2011" name="J. Microbiol.">
        <title>Bacillus kyonggiensis sp. nov., isolated from soil of a lettuce field.</title>
        <authorList>
            <person name="Dong K."/>
            <person name="Lee S."/>
        </authorList>
    </citation>
    <scope>NUCLEOTIDE SEQUENCE [LARGE SCALE GENOMIC DNA]</scope>
    <source>
        <strain evidence="20 21">NB22</strain>
    </source>
</reference>
<organism evidence="20 21">
    <name type="scientific">Robertmurraya kyonggiensis</name>
    <dbReference type="NCBI Taxonomy" id="1037680"/>
    <lineage>
        <taxon>Bacteria</taxon>
        <taxon>Bacillati</taxon>
        <taxon>Bacillota</taxon>
        <taxon>Bacilli</taxon>
        <taxon>Bacillales</taxon>
        <taxon>Bacillaceae</taxon>
        <taxon>Robertmurraya</taxon>
    </lineage>
</organism>
<feature type="domain" description="HAMP" evidence="19">
    <location>
        <begin position="206"/>
        <end position="259"/>
    </location>
</feature>
<dbReference type="SUPFAM" id="SSF55781">
    <property type="entry name" value="GAF domain-like"/>
    <property type="match status" value="1"/>
</dbReference>
<comment type="catalytic activity">
    <reaction evidence="1">
        <text>ATP + protein L-histidine = ADP + protein N-phospho-L-histidine.</text>
        <dbReference type="EC" id="2.7.13.3"/>
    </reaction>
</comment>
<evidence type="ECO:0000256" key="3">
    <source>
        <dbReference type="ARBA" id="ARBA00006402"/>
    </source>
</evidence>
<dbReference type="CDD" id="cd17546">
    <property type="entry name" value="REC_hyHK_CKI1_RcsC-like"/>
    <property type="match status" value="1"/>
</dbReference>
<evidence type="ECO:0000256" key="7">
    <source>
        <dbReference type="ARBA" id="ARBA00022679"/>
    </source>
</evidence>
<evidence type="ECO:0000256" key="16">
    <source>
        <dbReference type="SAM" id="Phobius"/>
    </source>
</evidence>
<dbReference type="SMART" id="SM00304">
    <property type="entry name" value="HAMP"/>
    <property type="match status" value="1"/>
</dbReference>
<keyword evidence="11" id="KW-0902">Two-component regulatory system</keyword>
<dbReference type="CDD" id="cd16922">
    <property type="entry name" value="HATPase_EvgS-ArcB-TorS-like"/>
    <property type="match status" value="1"/>
</dbReference>
<comment type="similarity">
    <text evidence="3">In the N-terminal section; belongs to the phytochrome family.</text>
</comment>
<dbReference type="InterPro" id="IPR003594">
    <property type="entry name" value="HATPase_dom"/>
</dbReference>
<dbReference type="Pfam" id="PF00072">
    <property type="entry name" value="Response_reg"/>
    <property type="match status" value="1"/>
</dbReference>
<evidence type="ECO:0000256" key="15">
    <source>
        <dbReference type="SAM" id="Coils"/>
    </source>
</evidence>
<dbReference type="Gene3D" id="3.30.450.40">
    <property type="match status" value="1"/>
</dbReference>
<feature type="coiled-coil region" evidence="15">
    <location>
        <begin position="243"/>
        <end position="270"/>
    </location>
</feature>
<dbReference type="PROSITE" id="PS50109">
    <property type="entry name" value="HIS_KIN"/>
    <property type="match status" value="1"/>
</dbReference>
<dbReference type="SMART" id="SM00388">
    <property type="entry name" value="HisKA"/>
    <property type="match status" value="1"/>
</dbReference>
<keyword evidence="21" id="KW-1185">Reference proteome</keyword>
<evidence type="ECO:0000256" key="14">
    <source>
        <dbReference type="PROSITE-ProRule" id="PRU00169"/>
    </source>
</evidence>
<feature type="domain" description="Histidine kinase" evidence="17">
    <location>
        <begin position="511"/>
        <end position="734"/>
    </location>
</feature>
<evidence type="ECO:0000256" key="1">
    <source>
        <dbReference type="ARBA" id="ARBA00000085"/>
    </source>
</evidence>
<dbReference type="CDD" id="cd06225">
    <property type="entry name" value="HAMP"/>
    <property type="match status" value="1"/>
</dbReference>
<dbReference type="FunFam" id="3.30.565.10:FF:000010">
    <property type="entry name" value="Sensor histidine kinase RcsC"/>
    <property type="match status" value="1"/>
</dbReference>
<dbReference type="Pfam" id="PF02518">
    <property type="entry name" value="HATPase_c"/>
    <property type="match status" value="1"/>
</dbReference>
<dbReference type="InterPro" id="IPR004358">
    <property type="entry name" value="Sig_transdc_His_kin-like_C"/>
</dbReference>
<evidence type="ECO:0000256" key="6">
    <source>
        <dbReference type="ARBA" id="ARBA00022553"/>
    </source>
</evidence>
<evidence type="ECO:0000256" key="10">
    <source>
        <dbReference type="ARBA" id="ARBA00022840"/>
    </source>
</evidence>
<dbReference type="Gene3D" id="3.40.50.2300">
    <property type="match status" value="1"/>
</dbReference>
<dbReference type="PANTHER" id="PTHR45339">
    <property type="entry name" value="HYBRID SIGNAL TRANSDUCTION HISTIDINE KINASE J"/>
    <property type="match status" value="1"/>
</dbReference>
<dbReference type="SMART" id="SM00448">
    <property type="entry name" value="REC"/>
    <property type="match status" value="1"/>
</dbReference>
<evidence type="ECO:0000256" key="9">
    <source>
        <dbReference type="ARBA" id="ARBA00022777"/>
    </source>
</evidence>
<keyword evidence="15" id="KW-0175">Coiled coil</keyword>
<dbReference type="PROSITE" id="PS50885">
    <property type="entry name" value="HAMP"/>
    <property type="match status" value="1"/>
</dbReference>
<protein>
    <recommendedName>
        <fullName evidence="13">Circadian input-output histidine kinase CikA</fullName>
        <ecNumber evidence="4">2.7.13.3</ecNumber>
    </recommendedName>
</protein>
<dbReference type="InterPro" id="IPR003661">
    <property type="entry name" value="HisK_dim/P_dom"/>
</dbReference>
<evidence type="ECO:0000256" key="5">
    <source>
        <dbReference type="ARBA" id="ARBA00022475"/>
    </source>
</evidence>
<dbReference type="GO" id="GO:0005524">
    <property type="term" value="F:ATP binding"/>
    <property type="evidence" value="ECO:0007669"/>
    <property type="project" value="UniProtKB-KW"/>
</dbReference>
<dbReference type="PANTHER" id="PTHR45339:SF1">
    <property type="entry name" value="HYBRID SIGNAL TRANSDUCTION HISTIDINE KINASE J"/>
    <property type="match status" value="1"/>
</dbReference>
<dbReference type="SUPFAM" id="SSF47384">
    <property type="entry name" value="Homodimeric domain of signal transducing histidine kinase"/>
    <property type="match status" value="1"/>
</dbReference>
<sequence length="903" mass="103702">MKYTTRLYIGFSLIIMVIAVLFGIIVGIVHNQNEENNNLYEDRYLKIQLLNHIRVGIKNVEQDLHVAITTSDSQKKEIKVQSIKNEISEIYQDLHTLDAIIRVKEAKQKLVDMHEQIEAYGQSIKEIIALLEEENTEKVASVYETALVQDNQIINITENLIAIQERIMEDTLKSSETSNNMYVKVTIVSIIITLFVGFWISRWVIKNITTRFQSIRDVMKSIQYGAENLPRLQDLSNDEIGEIAQAYNEMATALEAHERMERQYTEEVEEQHWLSMRLAELSMLAQEIYDIHNLDDKYFQAVIPMVDACYGALYIIKNDRSTPYLLKVCSYTDEVFENPLSIVELEEGIVGQCARDGRLRRVKSVRSLPQTFFSHMGESIPNEILIFPIHLDGEVVGVLELATKREFPQLHEKLLMEAMHQLGVTIDRIMQQMQVRKLLEESQALNEELRMQSEEMQFQQEQLRKMNEQLENQYKHSEQKTRDLEVTKLELEERTKQLQLTSKYKTEFLANISHELRTPLNSLLILAQILLENKENNLTEKQKEYANTIHAAGKDLLNLINDILDLAKIESGKIHIKRNEMEIGDMVSFITNQFEPLASRKNIEFKVEVASNIPGFVYTDTQKVYQILKNLLSNAIKFTVKGKVRVFVKRIIHQQGDYIAFVVADTGIGISKQNQELIFEAFQQVDGTTSRQFGGTGLGLSISKELAGLLSGFITVESAEGKGSTFTFYLPVKSEAEVISTYPNVEFDMFDLQQQVVEEPRIGSNITLVHELAEKHVLIVDDDMRNIFSLTTVLEAMGMKVSFAENGIEGIQFLENNRDIDIVLMDIMMAEMDGYEAMREIRKNEELKHIPIIAVTAKAMSEDRSKCIEAGASDYMTKPVNLDQLILLMKVWLYQLDTESMEE</sequence>
<dbReference type="Gene3D" id="6.10.340.10">
    <property type="match status" value="1"/>
</dbReference>
<evidence type="ECO:0000259" key="18">
    <source>
        <dbReference type="PROSITE" id="PS50110"/>
    </source>
</evidence>
<keyword evidence="10" id="KW-0067">ATP-binding</keyword>
<dbReference type="OrthoDB" id="9790669at2"/>
<comment type="caution">
    <text evidence="20">The sequence shown here is derived from an EMBL/GenBank/DDBJ whole genome shotgun (WGS) entry which is preliminary data.</text>
</comment>
<dbReference type="InterPro" id="IPR024478">
    <property type="entry name" value="HlyB_4HB_MCP"/>
</dbReference>
<dbReference type="Gene3D" id="3.30.565.10">
    <property type="entry name" value="Histidine kinase-like ATPase, C-terminal domain"/>
    <property type="match status" value="1"/>
</dbReference>
<dbReference type="RefSeq" id="WP_136830295.1">
    <property type="nucleotide sequence ID" value="NZ_SWBM01000001.1"/>
</dbReference>
<comment type="subcellular location">
    <subcellularLocation>
        <location evidence="2">Cell membrane</location>
        <topology evidence="2">Multi-pass membrane protein</topology>
    </subcellularLocation>
</comment>
<evidence type="ECO:0000259" key="19">
    <source>
        <dbReference type="PROSITE" id="PS50885"/>
    </source>
</evidence>
<keyword evidence="12 16" id="KW-0472">Membrane</keyword>
<keyword evidence="6 14" id="KW-0597">Phosphoprotein</keyword>
<dbReference type="Pfam" id="PF00672">
    <property type="entry name" value="HAMP"/>
    <property type="match status" value="1"/>
</dbReference>
<feature type="coiled-coil region" evidence="15">
    <location>
        <begin position="435"/>
        <end position="494"/>
    </location>
</feature>
<keyword evidence="9" id="KW-0418">Kinase</keyword>
<dbReference type="SMART" id="SM00387">
    <property type="entry name" value="HATPase_c"/>
    <property type="match status" value="1"/>
</dbReference>
<keyword evidence="8" id="KW-0547">Nucleotide-binding</keyword>
<dbReference type="Pfam" id="PF00512">
    <property type="entry name" value="HisKA"/>
    <property type="match status" value="1"/>
</dbReference>
<dbReference type="Pfam" id="PF12729">
    <property type="entry name" value="4HB_MCP_1"/>
    <property type="match status" value="1"/>
</dbReference>
<evidence type="ECO:0000256" key="2">
    <source>
        <dbReference type="ARBA" id="ARBA00004651"/>
    </source>
</evidence>
<accession>A0A4U1DD76</accession>